<dbReference type="Proteomes" id="UP001530315">
    <property type="component" value="Unassembled WGS sequence"/>
</dbReference>
<comment type="caution">
    <text evidence="2">The sequence shown here is derived from an EMBL/GenBank/DDBJ whole genome shotgun (WGS) entry which is preliminary data.</text>
</comment>
<name>A0ABD3MHH6_9STRA</name>
<sequence length="182" mass="20126">MYASKFASKQSKPLLKEGGVAPTNSTATFNPIKNLRNEWNATNSFGGKVCMGLFYGMVFVKIAWSIAVLAAPKAGWECFYQGLSDYASESVTMCFRAMAVLSLGFFLYAAHGGIKVWNVGMVFAINAAWSWVIFVTNPPMEVDGAPTCDAEVRVLVAIIWAIFWCSVMAVNFAFMEHWSTQW</sequence>
<keyword evidence="3" id="KW-1185">Reference proteome</keyword>
<keyword evidence="1" id="KW-1133">Transmembrane helix</keyword>
<protein>
    <recommendedName>
        <fullName evidence="4">MARVEL domain-containing protein</fullName>
    </recommendedName>
</protein>
<feature type="transmembrane region" description="Helical" evidence="1">
    <location>
        <begin position="116"/>
        <end position="134"/>
    </location>
</feature>
<organism evidence="2 3">
    <name type="scientific">Stephanodiscus triporus</name>
    <dbReference type="NCBI Taxonomy" id="2934178"/>
    <lineage>
        <taxon>Eukaryota</taxon>
        <taxon>Sar</taxon>
        <taxon>Stramenopiles</taxon>
        <taxon>Ochrophyta</taxon>
        <taxon>Bacillariophyta</taxon>
        <taxon>Coscinodiscophyceae</taxon>
        <taxon>Thalassiosirophycidae</taxon>
        <taxon>Stephanodiscales</taxon>
        <taxon>Stephanodiscaceae</taxon>
        <taxon>Stephanodiscus</taxon>
    </lineage>
</organism>
<keyword evidence="1" id="KW-0472">Membrane</keyword>
<feature type="transmembrane region" description="Helical" evidence="1">
    <location>
        <begin position="90"/>
        <end position="109"/>
    </location>
</feature>
<evidence type="ECO:0000313" key="3">
    <source>
        <dbReference type="Proteomes" id="UP001530315"/>
    </source>
</evidence>
<feature type="transmembrane region" description="Helical" evidence="1">
    <location>
        <begin position="52"/>
        <end position="70"/>
    </location>
</feature>
<gene>
    <name evidence="2" type="ORF">ACHAW5_000434</name>
</gene>
<evidence type="ECO:0000256" key="1">
    <source>
        <dbReference type="SAM" id="Phobius"/>
    </source>
</evidence>
<proteinExistence type="predicted"/>
<keyword evidence="1" id="KW-0812">Transmembrane</keyword>
<accession>A0ABD3MHH6</accession>
<dbReference type="AlphaFoldDB" id="A0ABD3MHH6"/>
<dbReference type="EMBL" id="JALLAZ020001814">
    <property type="protein sequence ID" value="KAL3763037.1"/>
    <property type="molecule type" value="Genomic_DNA"/>
</dbReference>
<evidence type="ECO:0000313" key="2">
    <source>
        <dbReference type="EMBL" id="KAL3763037.1"/>
    </source>
</evidence>
<reference evidence="2 3" key="1">
    <citation type="submission" date="2024-10" db="EMBL/GenBank/DDBJ databases">
        <title>Updated reference genomes for cyclostephanoid diatoms.</title>
        <authorList>
            <person name="Roberts W.R."/>
            <person name="Alverson A.J."/>
        </authorList>
    </citation>
    <scope>NUCLEOTIDE SEQUENCE [LARGE SCALE GENOMIC DNA]</scope>
    <source>
        <strain evidence="2 3">AJA276-08</strain>
    </source>
</reference>
<feature type="transmembrane region" description="Helical" evidence="1">
    <location>
        <begin position="154"/>
        <end position="174"/>
    </location>
</feature>
<evidence type="ECO:0008006" key="4">
    <source>
        <dbReference type="Google" id="ProtNLM"/>
    </source>
</evidence>